<sequence length="428" mass="45985">MTPRIRALIIVAGAAVLGAAGWWAVRPDETEEALAEARSRLVSWQEQGGAWLNEVRGKGAALLDSAREAVGLEPAASENAQAEVPPPVPVVRHVVWATAEGQLLRAEVSGTVHEEFVAALRHSQSEDLNRLARLAEKRFRQEAEPLVAEVAGRVPAFMKEALGGSVQYAAVSETFGALQGGMEPAALKQKARDLAAEKLEVLYRERVLRPDATVPALMGVSGRVIADVRTDLIRSCDRYDDAFRSFLRANVKQAQALSPDGRWVDVSWDGAKAGFRSLCHTLRVAGVAASWFDEAVMRTVSQPSMTAHEVLAEMARPAAEVAERMMTSYDGAFTALAGRGMPEALSRFAATAWTYGASSPDMFKHVLGFDLPPDLREKVEPALTEATRSGLLDVVGALNAALVTFVDGELASMASGVTARVDGSWSRN</sequence>
<gene>
    <name evidence="1" type="ORF">G4223_02750</name>
</gene>
<comment type="caution">
    <text evidence="1">The sequence shown here is derived from an EMBL/GenBank/DDBJ whole genome shotgun (WGS) entry which is preliminary data.</text>
</comment>
<accession>A0A7C9UXP3</accession>
<name>A0A7C9UXP3_9PROT</name>
<dbReference type="AlphaFoldDB" id="A0A7C9UXP3"/>
<dbReference type="EMBL" id="JAAIYP010000009">
    <property type="protein sequence ID" value="NFV79034.1"/>
    <property type="molecule type" value="Genomic_DNA"/>
</dbReference>
<keyword evidence="2" id="KW-1185">Reference proteome</keyword>
<reference evidence="1 2" key="1">
    <citation type="submission" date="2020-02" db="EMBL/GenBank/DDBJ databases">
        <authorList>
            <person name="Dziuba M."/>
            <person name="Kuznetsov B."/>
            <person name="Mardanov A."/>
            <person name="Ravin N."/>
            <person name="Grouzdev D."/>
        </authorList>
    </citation>
    <scope>NUCLEOTIDE SEQUENCE [LARGE SCALE GENOMIC DNA]</scope>
    <source>
        <strain evidence="1 2">SpK</strain>
    </source>
</reference>
<organism evidence="1 2">
    <name type="scientific">Magnetospirillum aberrantis SpK</name>
    <dbReference type="NCBI Taxonomy" id="908842"/>
    <lineage>
        <taxon>Bacteria</taxon>
        <taxon>Pseudomonadati</taxon>
        <taxon>Pseudomonadota</taxon>
        <taxon>Alphaproteobacteria</taxon>
        <taxon>Rhodospirillales</taxon>
        <taxon>Rhodospirillaceae</taxon>
        <taxon>Magnetospirillum</taxon>
    </lineage>
</organism>
<evidence type="ECO:0000313" key="2">
    <source>
        <dbReference type="Proteomes" id="UP000480684"/>
    </source>
</evidence>
<dbReference type="RefSeq" id="WP_163674680.1">
    <property type="nucleotide sequence ID" value="NZ_JAAIYP010000009.1"/>
</dbReference>
<proteinExistence type="predicted"/>
<evidence type="ECO:0000313" key="1">
    <source>
        <dbReference type="EMBL" id="NFV79034.1"/>
    </source>
</evidence>
<protein>
    <submittedName>
        <fullName evidence="1">Uncharacterized protein</fullName>
    </submittedName>
</protein>
<dbReference type="Proteomes" id="UP000480684">
    <property type="component" value="Unassembled WGS sequence"/>
</dbReference>